<organism evidence="1 2">
    <name type="scientific">Granulicella rosea</name>
    <dbReference type="NCBI Taxonomy" id="474952"/>
    <lineage>
        <taxon>Bacteria</taxon>
        <taxon>Pseudomonadati</taxon>
        <taxon>Acidobacteriota</taxon>
        <taxon>Terriglobia</taxon>
        <taxon>Terriglobales</taxon>
        <taxon>Acidobacteriaceae</taxon>
        <taxon>Granulicella</taxon>
    </lineage>
</organism>
<gene>
    <name evidence="1" type="ORF">SAMN05421770_101860</name>
</gene>
<reference evidence="1 2" key="1">
    <citation type="submission" date="2017-06" db="EMBL/GenBank/DDBJ databases">
        <authorList>
            <person name="Kim H.J."/>
            <person name="Triplett B.A."/>
        </authorList>
    </citation>
    <scope>NUCLEOTIDE SEQUENCE [LARGE SCALE GENOMIC DNA]</scope>
    <source>
        <strain evidence="1 2">DSM 18704</strain>
    </source>
</reference>
<accession>A0A239EA29</accession>
<dbReference type="Proteomes" id="UP000198356">
    <property type="component" value="Unassembled WGS sequence"/>
</dbReference>
<name>A0A239EA29_9BACT</name>
<protein>
    <submittedName>
        <fullName evidence="1">Uncharacterized protein</fullName>
    </submittedName>
</protein>
<dbReference type="EMBL" id="FZOU01000001">
    <property type="protein sequence ID" value="SNS41128.1"/>
    <property type="molecule type" value="Genomic_DNA"/>
</dbReference>
<sequence length="218" mass="24556">MKRRTFLRATGMGLFLQAFPSLTRAFGQAERVKPRYVASKQRVDNRGVPPDAFLDELIAWGRTAPEDLFTPSAHKDVYANVEHALGPWSGIEQRRAAMLEVMRVLAGFESSWNWDAGRDMTNPRSVAAATMEAGAWQISADSMHFGKDLRALVLRQVGTLDGNDFQRATKQNHPFAMEYVARLLRITVNHNGPVKDHKIDPWLRKDAVAEFLQLLAEP</sequence>
<proteinExistence type="predicted"/>
<dbReference type="AlphaFoldDB" id="A0A239EA29"/>
<keyword evidence="2" id="KW-1185">Reference proteome</keyword>
<evidence type="ECO:0000313" key="1">
    <source>
        <dbReference type="EMBL" id="SNS41128.1"/>
    </source>
</evidence>
<evidence type="ECO:0000313" key="2">
    <source>
        <dbReference type="Proteomes" id="UP000198356"/>
    </source>
</evidence>